<comment type="similarity">
    <text evidence="3 7">Belongs to the PRA1 family.</text>
</comment>
<protein>
    <recommendedName>
        <fullName evidence="7">PRA1 family protein</fullName>
    </recommendedName>
</protein>
<feature type="transmembrane region" description="Helical" evidence="7">
    <location>
        <begin position="120"/>
        <end position="140"/>
    </location>
</feature>
<dbReference type="Proteomes" id="UP000623129">
    <property type="component" value="Unassembled WGS sequence"/>
</dbReference>
<accession>A0A833QV76</accession>
<keyword evidence="5 7" id="KW-1133">Transmembrane helix</keyword>
<comment type="caution">
    <text evidence="8">The sequence shown here is derived from an EMBL/GenBank/DDBJ whole genome shotgun (WGS) entry which is preliminary data.</text>
</comment>
<dbReference type="OrthoDB" id="63113at2759"/>
<feature type="transmembrane region" description="Helical" evidence="7">
    <location>
        <begin position="90"/>
        <end position="108"/>
    </location>
</feature>
<evidence type="ECO:0000256" key="2">
    <source>
        <dbReference type="ARBA" id="ARBA00004141"/>
    </source>
</evidence>
<dbReference type="EMBL" id="SWLB01000010">
    <property type="protein sequence ID" value="KAF3333430.1"/>
    <property type="molecule type" value="Genomic_DNA"/>
</dbReference>
<feature type="transmembrane region" description="Helical" evidence="7">
    <location>
        <begin position="146"/>
        <end position="163"/>
    </location>
</feature>
<comment type="function">
    <text evidence="1 7">May be involved in both secretory and endocytic intracellular trafficking in the endosomal/prevacuolar compartments.</text>
</comment>
<dbReference type="GO" id="GO:0016192">
    <property type="term" value="P:vesicle-mediated transport"/>
    <property type="evidence" value="ECO:0007669"/>
    <property type="project" value="TreeGrafter"/>
</dbReference>
<comment type="subcellular location">
    <subcellularLocation>
        <location evidence="2 7">Membrane</location>
        <topology evidence="2 7">Multi-pass membrane protein</topology>
    </subcellularLocation>
</comment>
<dbReference type="GO" id="GO:0005794">
    <property type="term" value="C:Golgi apparatus"/>
    <property type="evidence" value="ECO:0007669"/>
    <property type="project" value="TreeGrafter"/>
</dbReference>
<evidence type="ECO:0000256" key="6">
    <source>
        <dbReference type="ARBA" id="ARBA00023136"/>
    </source>
</evidence>
<dbReference type="Pfam" id="PF03208">
    <property type="entry name" value="PRA1"/>
    <property type="match status" value="1"/>
</dbReference>
<evidence type="ECO:0000256" key="7">
    <source>
        <dbReference type="RuleBase" id="RU363107"/>
    </source>
</evidence>
<name>A0A833QV76_9POAL</name>
<dbReference type="GO" id="GO:0005783">
    <property type="term" value="C:endoplasmic reticulum"/>
    <property type="evidence" value="ECO:0007669"/>
    <property type="project" value="TreeGrafter"/>
</dbReference>
<evidence type="ECO:0000313" key="8">
    <source>
        <dbReference type="EMBL" id="KAF3333430.1"/>
    </source>
</evidence>
<dbReference type="PANTHER" id="PTHR19317:SF2">
    <property type="entry name" value="PRA1 FAMILY PROTEIN F2"/>
    <property type="match status" value="1"/>
</dbReference>
<feature type="transmembrane region" description="Helical" evidence="7">
    <location>
        <begin position="66"/>
        <end position="84"/>
    </location>
</feature>
<sequence>MTTYGTIPTSQPTNASSPLDYISRAKGMGRLALDTRRPWRELTDIHSFSLPPRSFHPLLARIKSNISYFSMNYAVVVLVIVFLSLLWHPISLIVFLVCMIAWLFFYFLRDEPLVLFGRTIAEGVMLAALSVVTLALLLLTQATVNILVSLGVGILVVLVHAAVRKDEEGYTDLENYAAVGER</sequence>
<proteinExistence type="inferred from homology"/>
<dbReference type="GO" id="GO:0016020">
    <property type="term" value="C:membrane"/>
    <property type="evidence" value="ECO:0007669"/>
    <property type="project" value="UniProtKB-SubCell"/>
</dbReference>
<evidence type="ECO:0000256" key="5">
    <source>
        <dbReference type="ARBA" id="ARBA00022989"/>
    </source>
</evidence>
<evidence type="ECO:0000256" key="4">
    <source>
        <dbReference type="ARBA" id="ARBA00022692"/>
    </source>
</evidence>
<evidence type="ECO:0000256" key="3">
    <source>
        <dbReference type="ARBA" id="ARBA00006483"/>
    </source>
</evidence>
<dbReference type="AlphaFoldDB" id="A0A833QV76"/>
<keyword evidence="4 7" id="KW-0812">Transmembrane</keyword>
<reference evidence="8" key="1">
    <citation type="submission" date="2020-01" db="EMBL/GenBank/DDBJ databases">
        <title>Genome sequence of Kobresia littledalei, the first chromosome-level genome in the family Cyperaceae.</title>
        <authorList>
            <person name="Qu G."/>
        </authorList>
    </citation>
    <scope>NUCLEOTIDE SEQUENCE</scope>
    <source>
        <strain evidence="8">C.B.Clarke</strain>
        <tissue evidence="8">Leaf</tissue>
    </source>
</reference>
<dbReference type="InterPro" id="IPR004895">
    <property type="entry name" value="Prenylated_rab_accept_PRA1"/>
</dbReference>
<keyword evidence="7" id="KW-0813">Transport</keyword>
<organism evidence="8 9">
    <name type="scientific">Carex littledalei</name>
    <dbReference type="NCBI Taxonomy" id="544730"/>
    <lineage>
        <taxon>Eukaryota</taxon>
        <taxon>Viridiplantae</taxon>
        <taxon>Streptophyta</taxon>
        <taxon>Embryophyta</taxon>
        <taxon>Tracheophyta</taxon>
        <taxon>Spermatophyta</taxon>
        <taxon>Magnoliopsida</taxon>
        <taxon>Liliopsida</taxon>
        <taxon>Poales</taxon>
        <taxon>Cyperaceae</taxon>
        <taxon>Cyperoideae</taxon>
        <taxon>Cariceae</taxon>
        <taxon>Carex</taxon>
        <taxon>Carex subgen. Euthyceras</taxon>
    </lineage>
</organism>
<keyword evidence="9" id="KW-1185">Reference proteome</keyword>
<keyword evidence="6 7" id="KW-0472">Membrane</keyword>
<gene>
    <name evidence="8" type="ORF">FCM35_KLT01121</name>
</gene>
<dbReference type="PANTHER" id="PTHR19317">
    <property type="entry name" value="PRENYLATED RAB ACCEPTOR 1-RELATED"/>
    <property type="match status" value="1"/>
</dbReference>
<evidence type="ECO:0000256" key="1">
    <source>
        <dbReference type="ARBA" id="ARBA00002501"/>
    </source>
</evidence>
<evidence type="ECO:0000313" key="9">
    <source>
        <dbReference type="Proteomes" id="UP000623129"/>
    </source>
</evidence>